<dbReference type="InterPro" id="IPR002181">
    <property type="entry name" value="Fibrinogen_a/b/g_C_dom"/>
</dbReference>
<dbReference type="GO" id="GO:0072377">
    <property type="term" value="P:blood coagulation, common pathway"/>
    <property type="evidence" value="ECO:0007669"/>
    <property type="project" value="TreeGrafter"/>
</dbReference>
<dbReference type="CDD" id="cd00087">
    <property type="entry name" value="FReD"/>
    <property type="match status" value="1"/>
</dbReference>
<feature type="region of interest" description="Disordered" evidence="8">
    <location>
        <begin position="411"/>
        <end position="432"/>
    </location>
</feature>
<evidence type="ECO:0000256" key="1">
    <source>
        <dbReference type="ARBA" id="ARBA00004613"/>
    </source>
</evidence>
<dbReference type="GO" id="GO:0005201">
    <property type="term" value="F:extracellular matrix structural constituent"/>
    <property type="evidence" value="ECO:0007669"/>
    <property type="project" value="TreeGrafter"/>
</dbReference>
<feature type="compositionally biased region" description="Low complexity" evidence="8">
    <location>
        <begin position="411"/>
        <end position="426"/>
    </location>
</feature>
<keyword evidence="4" id="KW-0175">Coiled coil</keyword>
<dbReference type="SUPFAM" id="SSF58010">
    <property type="entry name" value="Fibrinogen coiled-coil and central regions"/>
    <property type="match status" value="1"/>
</dbReference>
<proteinExistence type="predicted"/>
<dbReference type="Gene3D" id="4.10.530.10">
    <property type="entry name" value="Gamma-fibrinogen Carboxyl Terminal Fragment, domain 2"/>
    <property type="match status" value="1"/>
</dbReference>
<evidence type="ECO:0000259" key="10">
    <source>
        <dbReference type="PROSITE" id="PS51406"/>
    </source>
</evidence>
<dbReference type="InterPro" id="IPR020837">
    <property type="entry name" value="Fibrinogen_CS"/>
</dbReference>
<feature type="signal peptide" evidence="9">
    <location>
        <begin position="1"/>
        <end position="19"/>
    </location>
</feature>
<evidence type="ECO:0000256" key="6">
    <source>
        <dbReference type="ARBA" id="ARBA00023157"/>
    </source>
</evidence>
<dbReference type="GO" id="GO:0034116">
    <property type="term" value="P:positive regulation of heterotypic cell-cell adhesion"/>
    <property type="evidence" value="ECO:0007669"/>
    <property type="project" value="TreeGrafter"/>
</dbReference>
<dbReference type="CTD" id="2243"/>
<dbReference type="PANTHER" id="PTHR47221:SF3">
    <property type="entry name" value="FIBRINOGEN ALPHA CHAIN"/>
    <property type="match status" value="1"/>
</dbReference>
<name>A0A6P7X4U0_9AMPH</name>
<dbReference type="PANTHER" id="PTHR47221">
    <property type="entry name" value="FIBRINOGEN ALPHA CHAIN"/>
    <property type="match status" value="1"/>
</dbReference>
<dbReference type="PROSITE" id="PS51406">
    <property type="entry name" value="FIBRINOGEN_C_2"/>
    <property type="match status" value="1"/>
</dbReference>
<evidence type="ECO:0000313" key="12">
    <source>
        <dbReference type="RefSeq" id="XP_030047483.1"/>
    </source>
</evidence>
<evidence type="ECO:0000256" key="2">
    <source>
        <dbReference type="ARBA" id="ARBA00022525"/>
    </source>
</evidence>
<keyword evidence="9" id="KW-0732">Signal</keyword>
<dbReference type="GO" id="GO:0070527">
    <property type="term" value="P:platelet aggregation"/>
    <property type="evidence" value="ECO:0007669"/>
    <property type="project" value="TreeGrafter"/>
</dbReference>
<dbReference type="GO" id="GO:0042730">
    <property type="term" value="P:fibrinolysis"/>
    <property type="evidence" value="ECO:0007669"/>
    <property type="project" value="TreeGrafter"/>
</dbReference>
<evidence type="ECO:0000256" key="3">
    <source>
        <dbReference type="ARBA" id="ARBA00022696"/>
    </source>
</evidence>
<comment type="subcellular location">
    <subcellularLocation>
        <location evidence="1">Secreted</location>
    </subcellularLocation>
</comment>
<dbReference type="GO" id="GO:0051258">
    <property type="term" value="P:protein polymerization"/>
    <property type="evidence" value="ECO:0007669"/>
    <property type="project" value="InterPro"/>
</dbReference>
<keyword evidence="5" id="KW-0094">Blood coagulation</keyword>
<dbReference type="GeneID" id="115461644"/>
<dbReference type="GO" id="GO:0030674">
    <property type="term" value="F:protein-macromolecule adaptor activity"/>
    <property type="evidence" value="ECO:0007669"/>
    <property type="project" value="TreeGrafter"/>
</dbReference>
<dbReference type="Proteomes" id="UP000515156">
    <property type="component" value="Chromosome 2"/>
</dbReference>
<dbReference type="AlphaFoldDB" id="A0A6P7X4U0"/>
<dbReference type="GO" id="GO:0005577">
    <property type="term" value="C:fibrinogen complex"/>
    <property type="evidence" value="ECO:0007669"/>
    <property type="project" value="InterPro"/>
</dbReference>
<dbReference type="Pfam" id="PF08702">
    <property type="entry name" value="Fib_alpha"/>
    <property type="match status" value="1"/>
</dbReference>
<dbReference type="InterPro" id="IPR014716">
    <property type="entry name" value="Fibrinogen_a/b/g_C_1"/>
</dbReference>
<dbReference type="InterPro" id="IPR037579">
    <property type="entry name" value="FIB_ANG-like"/>
</dbReference>
<sequence>MLQAKGLCFLLCLAGAVWAADEETDFSLAGATGRGPRIVEHGAQSSCLQEKSWPFCSDEDWGPKCPSGCRMKGLIDQTDRNFGKRMDFIRKQLIDNQNNYKSTDVTTKEIQQMIKDKLTQGQDGDNAFGTTAEELRRRIELLKQTVVRNVNRIINLQSSIQNQVVEMKRLEVDIDIKIRACKGSCSQGYNYNVDTESYDTIQKSFQQAGAINLDPSISQSNSLSVLKMRPVKDTLVAEHFKSLPKTGPDTQFNIFADIQQKAMVLERQGKEVKVPFVDPFIPTPSSTFPGSKVSVTKVDGGQPTGIGIEKQIFTGGEDKSTTTFTSHGRTVKCTKTITKKIIHGPSGPREELVETVSGGEGDECAHLLTKLGTDPASGVAYNIRVTSSDGLGDISKFPSFEEFLSGGAGSSFHSSSSSSSSSSKSSPFETKSMKSGFIPEDLRAVQQDQADSVTWTDCDDIHQKHVSGAKSGIFRIRPEGSNNVLSVYCDQDTVFGGWLLIQQRENGSVNFNRTWQDYKTGFGSVDAHGKGELWLGNEHIHLLTQKNTVLRVELEDWSGEEAYAEYSIQVRPESEDYALKVSQYVGTAGDALIQGSPEDEEYTSHNNMKFSTADRDSDQWEDNCAEVYGGGWWYNNCQGANLNGIYYMGGQYDPRNNVPYEIENGVVWLRFRTADYSLKTVRMKIRPRNLH</sequence>
<organism evidence="11 12">
    <name type="scientific">Microcaecilia unicolor</name>
    <dbReference type="NCBI Taxonomy" id="1415580"/>
    <lineage>
        <taxon>Eukaryota</taxon>
        <taxon>Metazoa</taxon>
        <taxon>Chordata</taxon>
        <taxon>Craniata</taxon>
        <taxon>Vertebrata</taxon>
        <taxon>Euteleostomi</taxon>
        <taxon>Amphibia</taxon>
        <taxon>Gymnophiona</taxon>
        <taxon>Siphonopidae</taxon>
        <taxon>Microcaecilia</taxon>
    </lineage>
</organism>
<evidence type="ECO:0000313" key="11">
    <source>
        <dbReference type="Proteomes" id="UP000515156"/>
    </source>
</evidence>
<dbReference type="RefSeq" id="XP_030047483.1">
    <property type="nucleotide sequence ID" value="XM_030191623.1"/>
</dbReference>
<protein>
    <submittedName>
        <fullName evidence="12">Fibrinogen alpha chain isoform X2</fullName>
    </submittedName>
</protein>
<evidence type="ECO:0000256" key="8">
    <source>
        <dbReference type="SAM" id="MobiDB-lite"/>
    </source>
</evidence>
<evidence type="ECO:0000256" key="4">
    <source>
        <dbReference type="ARBA" id="ARBA00023054"/>
    </source>
</evidence>
<dbReference type="FunFam" id="3.90.215.10:FF:000001">
    <property type="entry name" value="Tenascin isoform 1"/>
    <property type="match status" value="1"/>
</dbReference>
<accession>A0A6P7X4U0</accession>
<dbReference type="NCBIfam" id="NF040941">
    <property type="entry name" value="GGGWT_bact"/>
    <property type="match status" value="1"/>
</dbReference>
<comment type="subunit">
    <text evidence="7">Heterohexamer; disulfide linked. Contains 2 sets of 3 non-identical chains (alpha, beta and gamma). The 2 heterotrimers are in head to head conformation with the N-termini in a small central domain.</text>
</comment>
<dbReference type="Pfam" id="PF00147">
    <property type="entry name" value="Fibrinogen_C"/>
    <property type="match status" value="1"/>
</dbReference>
<keyword evidence="3" id="KW-0356">Hemostasis</keyword>
<gene>
    <name evidence="12" type="primary">FGA</name>
</gene>
<dbReference type="InterPro" id="IPR012290">
    <property type="entry name" value="Fibrinogen_a/b/g_coil_dom"/>
</dbReference>
<evidence type="ECO:0000256" key="7">
    <source>
        <dbReference type="ARBA" id="ARBA00025974"/>
    </source>
</evidence>
<feature type="domain" description="Fibrinogen C-terminal" evidence="10">
    <location>
        <begin position="449"/>
        <end position="689"/>
    </location>
</feature>
<dbReference type="SMART" id="SM01212">
    <property type="entry name" value="Fib_alpha"/>
    <property type="match status" value="1"/>
</dbReference>
<dbReference type="PROSITE" id="PS00514">
    <property type="entry name" value="FIBRINOGEN_C_1"/>
    <property type="match status" value="1"/>
</dbReference>
<keyword evidence="2" id="KW-0964">Secreted</keyword>
<dbReference type="SMART" id="SM00186">
    <property type="entry name" value="FBG"/>
    <property type="match status" value="1"/>
</dbReference>
<keyword evidence="11" id="KW-1185">Reference proteome</keyword>
<dbReference type="Gene3D" id="1.20.5.50">
    <property type="match status" value="1"/>
</dbReference>
<dbReference type="SUPFAM" id="SSF56496">
    <property type="entry name" value="Fibrinogen C-terminal domain-like"/>
    <property type="match status" value="1"/>
</dbReference>
<feature type="chain" id="PRO_5027938388" evidence="9">
    <location>
        <begin position="20"/>
        <end position="691"/>
    </location>
</feature>
<evidence type="ECO:0000256" key="5">
    <source>
        <dbReference type="ARBA" id="ARBA00023084"/>
    </source>
</evidence>
<reference evidence="12" key="1">
    <citation type="submission" date="2025-08" db="UniProtKB">
        <authorList>
            <consortium name="RefSeq"/>
        </authorList>
    </citation>
    <scope>IDENTIFICATION</scope>
</reference>
<dbReference type="GO" id="GO:0005102">
    <property type="term" value="F:signaling receptor binding"/>
    <property type="evidence" value="ECO:0007669"/>
    <property type="project" value="InterPro"/>
</dbReference>
<keyword evidence="6" id="KW-1015">Disulfide bond</keyword>
<evidence type="ECO:0000256" key="9">
    <source>
        <dbReference type="SAM" id="SignalP"/>
    </source>
</evidence>
<dbReference type="InterPro" id="IPR036056">
    <property type="entry name" value="Fibrinogen-like_C"/>
</dbReference>
<dbReference type="Gene3D" id="3.90.215.10">
    <property type="entry name" value="Gamma Fibrinogen, chain A, domain 1"/>
    <property type="match status" value="1"/>
</dbReference>